<dbReference type="Gene3D" id="3.40.50.12370">
    <property type="match status" value="1"/>
</dbReference>
<protein>
    <submittedName>
        <fullName evidence="2">Universal stress protein family protein</fullName>
    </submittedName>
</protein>
<dbReference type="Proteomes" id="UP000183997">
    <property type="component" value="Unassembled WGS sequence"/>
</dbReference>
<dbReference type="InterPro" id="IPR006016">
    <property type="entry name" value="UspA"/>
</dbReference>
<dbReference type="OrthoDB" id="6117544at2"/>
<sequence length="152" mass="16633">MKGQIVFITDGSPSAETAGETAIAFAIAMKLPIKAVFILEESWRNLLGDEWMSAAATRSKFFHWLEDGLRNHWQVVLSEFSRLGQAHNVEVATDIRVGKTEQVIIELTEEAATALLVLPNPHATAPAAAAGLRFNVNRLTKKVKCPILLGAR</sequence>
<organism evidence="2 3">
    <name type="scientific">Desulforamulus aeronauticus DSM 10349</name>
    <dbReference type="NCBI Taxonomy" id="1121421"/>
    <lineage>
        <taxon>Bacteria</taxon>
        <taxon>Bacillati</taxon>
        <taxon>Bacillota</taxon>
        <taxon>Clostridia</taxon>
        <taxon>Eubacteriales</taxon>
        <taxon>Peptococcaceae</taxon>
        <taxon>Desulforamulus</taxon>
    </lineage>
</organism>
<evidence type="ECO:0000313" key="2">
    <source>
        <dbReference type="EMBL" id="SHK40097.1"/>
    </source>
</evidence>
<evidence type="ECO:0000313" key="3">
    <source>
        <dbReference type="Proteomes" id="UP000183997"/>
    </source>
</evidence>
<dbReference type="STRING" id="1121421.SAMN02745123_01744"/>
<proteinExistence type="predicted"/>
<reference evidence="3" key="1">
    <citation type="submission" date="2016-11" db="EMBL/GenBank/DDBJ databases">
        <authorList>
            <person name="Varghese N."/>
            <person name="Submissions S."/>
        </authorList>
    </citation>
    <scope>NUCLEOTIDE SEQUENCE [LARGE SCALE GENOMIC DNA]</scope>
    <source>
        <strain evidence="3">DSM 10349</strain>
    </source>
</reference>
<evidence type="ECO:0000259" key="1">
    <source>
        <dbReference type="Pfam" id="PF00582"/>
    </source>
</evidence>
<dbReference type="AlphaFoldDB" id="A0A1M6S6G5"/>
<feature type="domain" description="UspA" evidence="1">
    <location>
        <begin position="4"/>
        <end position="148"/>
    </location>
</feature>
<keyword evidence="3" id="KW-1185">Reference proteome</keyword>
<name>A0A1M6S6G5_9FIRM</name>
<dbReference type="RefSeq" id="WP_072913163.1">
    <property type="nucleotide sequence ID" value="NZ_FRAR01000012.1"/>
</dbReference>
<dbReference type="Pfam" id="PF00582">
    <property type="entry name" value="Usp"/>
    <property type="match status" value="1"/>
</dbReference>
<accession>A0A1M6S6G5</accession>
<dbReference type="SUPFAM" id="SSF52402">
    <property type="entry name" value="Adenine nucleotide alpha hydrolases-like"/>
    <property type="match status" value="1"/>
</dbReference>
<dbReference type="EMBL" id="FRAR01000012">
    <property type="protein sequence ID" value="SHK40097.1"/>
    <property type="molecule type" value="Genomic_DNA"/>
</dbReference>
<gene>
    <name evidence="2" type="ORF">SAMN02745123_01744</name>
</gene>